<dbReference type="PANTHER" id="PTHR43581">
    <property type="entry name" value="ATP/GTP PHOSPHATASE"/>
    <property type="match status" value="1"/>
</dbReference>
<feature type="domain" description="Endonuclease GajA/Old nuclease/RecF-like AAA" evidence="1">
    <location>
        <begin position="83"/>
        <end position="199"/>
    </location>
</feature>
<dbReference type="OrthoDB" id="9801813at2"/>
<organism evidence="2 3">
    <name type="scientific">Crocosphaera subtropica (strain ATCC 51142 / BH68)</name>
    <name type="common">Cyanothece sp. (strain ATCC 51142)</name>
    <dbReference type="NCBI Taxonomy" id="43989"/>
    <lineage>
        <taxon>Bacteria</taxon>
        <taxon>Bacillati</taxon>
        <taxon>Cyanobacteriota</taxon>
        <taxon>Cyanophyceae</taxon>
        <taxon>Oscillatoriophycideae</taxon>
        <taxon>Chroococcales</taxon>
        <taxon>Aphanothecaceae</taxon>
        <taxon>Crocosphaera</taxon>
        <taxon>Crocosphaera subtropica</taxon>
    </lineage>
</organism>
<dbReference type="STRING" id="43989.cce_5100"/>
<dbReference type="KEGG" id="cyt:cce_5100"/>
<accession>B1X2T5</accession>
<dbReference type="HOGENOM" id="CLU_1118713_0_0_3"/>
<dbReference type="InterPro" id="IPR027417">
    <property type="entry name" value="P-loop_NTPase"/>
</dbReference>
<dbReference type="AlphaFoldDB" id="B1X2T5"/>
<keyword evidence="3" id="KW-1185">Reference proteome</keyword>
<reference evidence="2 3" key="1">
    <citation type="journal article" date="2008" name="Proc. Natl. Acad. Sci. U.S.A.">
        <title>The genome of Cyanothece 51142, a unicellular diazotrophic cyanobacterium important in the marine nitrogen cycle.</title>
        <authorList>
            <person name="Welsh E.A."/>
            <person name="Liberton M."/>
            <person name="Stoeckel J."/>
            <person name="Loh T."/>
            <person name="Elvitigala T."/>
            <person name="Wang C."/>
            <person name="Wollam A."/>
            <person name="Fulton R.S."/>
            <person name="Clifton S.W."/>
            <person name="Jacobs J.M."/>
            <person name="Aurora R."/>
            <person name="Ghosh B.K."/>
            <person name="Sherman L.A."/>
            <person name="Smith R.D."/>
            <person name="Wilson R.K."/>
            <person name="Pakrasi H.B."/>
        </authorList>
    </citation>
    <scope>NUCLEOTIDE SEQUENCE [LARGE SCALE GENOMIC DNA]</scope>
    <source>
        <strain evidence="3">ATCC 51142 / BH68</strain>
    </source>
</reference>
<evidence type="ECO:0000313" key="2">
    <source>
        <dbReference type="EMBL" id="ACB54446.1"/>
    </source>
</evidence>
<sequence>MALACSKTFNRNYKQMLKTLTIENYRCFENFSINNLSKINLIVGQNNIGKTSLLEFINDLDNYNTLLLSTNDNYLENVEKIWDLIQLTPREDKVIEALQIINPDVEKIGLTISQYTKQIRLKIKGEDNPIPLSSMGEGMKKIFGLIIKAVILENGVLLIDEIERGLHYTAQTNMWRLLTKTAQELNVQIFATTHSWDCISAFIKALDNIEDKSFGKLFRLNNQSGKLRAVEYKSDEISIAVNQAIEVR</sequence>
<dbReference type="eggNOG" id="COG1106">
    <property type="taxonomic scope" value="Bacteria"/>
</dbReference>
<protein>
    <submittedName>
        <fullName evidence="2">ATPase</fullName>
    </submittedName>
</protein>
<proteinExistence type="predicted"/>
<dbReference type="PANTHER" id="PTHR43581:SF4">
    <property type="entry name" value="ATP_GTP PHOSPHATASE"/>
    <property type="match status" value="1"/>
</dbReference>
<evidence type="ECO:0000259" key="1">
    <source>
        <dbReference type="Pfam" id="PF13175"/>
    </source>
</evidence>
<dbReference type="InterPro" id="IPR051396">
    <property type="entry name" value="Bact_Antivir_Def_Nuclease"/>
</dbReference>
<dbReference type="SUPFAM" id="SSF52540">
    <property type="entry name" value="P-loop containing nucleoside triphosphate hydrolases"/>
    <property type="match status" value="1"/>
</dbReference>
<dbReference type="Proteomes" id="UP000001203">
    <property type="component" value="Chromosome linear"/>
</dbReference>
<gene>
    <name evidence="2" type="ordered locus">cce_5100</name>
</gene>
<dbReference type="Pfam" id="PF13175">
    <property type="entry name" value="AAA_15"/>
    <property type="match status" value="2"/>
</dbReference>
<evidence type="ECO:0000313" key="3">
    <source>
        <dbReference type="Proteomes" id="UP000001203"/>
    </source>
</evidence>
<feature type="domain" description="Endonuclease GajA/Old nuclease/RecF-like AAA" evidence="1">
    <location>
        <begin position="16"/>
        <end position="61"/>
    </location>
</feature>
<dbReference type="Gene3D" id="3.40.50.300">
    <property type="entry name" value="P-loop containing nucleotide triphosphate hydrolases"/>
    <property type="match status" value="2"/>
</dbReference>
<dbReference type="EMBL" id="CP000807">
    <property type="protein sequence ID" value="ACB54446.1"/>
    <property type="molecule type" value="Genomic_DNA"/>
</dbReference>
<dbReference type="InterPro" id="IPR041685">
    <property type="entry name" value="AAA_GajA/Old/RecF-like"/>
</dbReference>
<name>B1X2T5_CROS5</name>